<dbReference type="EMBL" id="DQBS01000090">
    <property type="protein sequence ID" value="HCO69665.1"/>
    <property type="molecule type" value="Genomic_DNA"/>
</dbReference>
<gene>
    <name evidence="1" type="ORF">DIT26_03630</name>
    <name evidence="2" type="ORF">XD86_0997</name>
    <name evidence="3" type="ORF">XE02_0894</name>
</gene>
<evidence type="ECO:0000313" key="1">
    <source>
        <dbReference type="EMBL" id="HCO69665.1"/>
    </source>
</evidence>
<dbReference type="EMBL" id="LGGW01000072">
    <property type="protein sequence ID" value="KUK89707.1"/>
    <property type="molecule type" value="Genomic_DNA"/>
</dbReference>
<proteinExistence type="predicted"/>
<evidence type="ECO:0000313" key="2">
    <source>
        <dbReference type="EMBL" id="KUK66902.1"/>
    </source>
</evidence>
<protein>
    <recommendedName>
        <fullName evidence="7">DUF1611 domain-containing protein</fullName>
    </recommendedName>
</protein>
<evidence type="ECO:0000313" key="6">
    <source>
        <dbReference type="Proteomes" id="UP000264215"/>
    </source>
</evidence>
<dbReference type="PATRIC" id="fig|1236046.5.peg.522"/>
<reference evidence="2" key="1">
    <citation type="journal article" date="2015" name="MBio">
        <title>Genome-resolved metagenomic analysis reveals roles for candidate phyla and other microbial community members in biogeochemical transformations in oil reservoirs.</title>
        <authorList>
            <person name="Hu P."/>
            <person name="Tom L."/>
            <person name="Singh A."/>
            <person name="Thomas B.C."/>
            <person name="Baker B.J."/>
            <person name="Piceno Y.M."/>
            <person name="Andersen G.L."/>
            <person name="Banfield J.F."/>
        </authorList>
    </citation>
    <scope>NUCLEOTIDE SEQUENCE [LARGE SCALE GENOMIC DNA]</scope>
    <source>
        <strain evidence="2">46_47</strain>
        <strain evidence="3">46_70</strain>
    </source>
</reference>
<sequence>MKRRIRISDLVEGIEVISVIGLEKNTGKTVVLNQMLKEFREEGTTTGVTSTGLEGEKRDQVYLNEKPEITVSKGTYFVTSERDFRHRSFSATVIDLRDYRSPLGRMVFAKAEADGKVIISGPSILEYLSEAVNAMRSYGCEKILIDGSTSRMSPGTPLVSDGVILATGAALSMNMEELCRKTLFAVKLISLKATEPKLLNRMLALEGGVWIENCGTFEKLSSSALTTSYPRAKIAGKTIFIDGSLTSSVLLSLSERGTRVVVKDFSRIFVDERSLMKYERAGGRLEVLHPANLIAVTVNPFSPTGFKIHSSELIRALEKKIDVPVVNVLEEISK</sequence>
<dbReference type="AlphaFoldDB" id="A0A101GYQ0"/>
<accession>A0A101GYQ0</accession>
<dbReference type="Proteomes" id="UP000054260">
    <property type="component" value="Unassembled WGS sequence"/>
</dbReference>
<organism evidence="2 4">
    <name type="scientific">Mesotoga infera</name>
    <dbReference type="NCBI Taxonomy" id="1236046"/>
    <lineage>
        <taxon>Bacteria</taxon>
        <taxon>Thermotogati</taxon>
        <taxon>Thermotogota</taxon>
        <taxon>Thermotogae</taxon>
        <taxon>Kosmotogales</taxon>
        <taxon>Kosmotogaceae</taxon>
        <taxon>Mesotoga</taxon>
    </lineage>
</organism>
<dbReference type="Proteomes" id="UP000264215">
    <property type="component" value="Unassembled WGS sequence"/>
</dbReference>
<evidence type="ECO:0000313" key="4">
    <source>
        <dbReference type="Proteomes" id="UP000054260"/>
    </source>
</evidence>
<evidence type="ECO:0008006" key="7">
    <source>
        <dbReference type="Google" id="ProtNLM"/>
    </source>
</evidence>
<evidence type="ECO:0000313" key="5">
    <source>
        <dbReference type="Proteomes" id="UP000055014"/>
    </source>
</evidence>
<name>A0A101GYQ0_9BACT</name>
<comment type="caution">
    <text evidence="2">The sequence shown here is derived from an EMBL/GenBank/DDBJ whole genome shotgun (WGS) entry which is preliminary data.</text>
</comment>
<reference evidence="1 6" key="3">
    <citation type="journal article" date="2018" name="Nat. Biotechnol.">
        <title>A standardized bacterial taxonomy based on genome phylogeny substantially revises the tree of life.</title>
        <authorList>
            <person name="Parks D.H."/>
            <person name="Chuvochina M."/>
            <person name="Waite D.W."/>
            <person name="Rinke C."/>
            <person name="Skarshewski A."/>
            <person name="Chaumeil P.A."/>
            <person name="Hugenholtz P."/>
        </authorList>
    </citation>
    <scope>NUCLEOTIDE SEQUENCE [LARGE SCALE GENOMIC DNA]</scope>
    <source>
        <strain evidence="1">UBA9905</strain>
    </source>
</reference>
<evidence type="ECO:0000313" key="3">
    <source>
        <dbReference type="EMBL" id="KUK89707.1"/>
    </source>
</evidence>
<dbReference type="EMBL" id="LGGH01000154">
    <property type="protein sequence ID" value="KUK66902.1"/>
    <property type="molecule type" value="Genomic_DNA"/>
</dbReference>
<reference evidence="4 5" key="2">
    <citation type="journal article" date="2015" name="MBio">
        <title>Genome-Resolved Metagenomic Analysis Reveals Roles for Candidate Phyla and Other Microbial Community Members in Biogeochemical Transformations in Oil Reservoirs.</title>
        <authorList>
            <person name="Hu P."/>
            <person name="Tom L."/>
            <person name="Singh A."/>
            <person name="Thomas B.C."/>
            <person name="Baker B.J."/>
            <person name="Piceno Y.M."/>
            <person name="Andersen G.L."/>
            <person name="Banfield J.F."/>
        </authorList>
    </citation>
    <scope>NUCLEOTIDE SEQUENCE [LARGE SCALE GENOMIC DNA]</scope>
</reference>
<dbReference type="Proteomes" id="UP000055014">
    <property type="component" value="Unassembled WGS sequence"/>
</dbReference>